<dbReference type="EMBL" id="JARXVQ010000001">
    <property type="protein sequence ID" value="MDH6181883.1"/>
    <property type="molecule type" value="Genomic_DNA"/>
</dbReference>
<gene>
    <name evidence="3" type="ORF">M2152_002065</name>
</gene>
<feature type="chain" id="PRO_5045289482" evidence="2">
    <location>
        <begin position="26"/>
        <end position="179"/>
    </location>
</feature>
<name>A0ABT6KQX1_9MICO</name>
<proteinExistence type="predicted"/>
<feature type="transmembrane region" description="Helical" evidence="1">
    <location>
        <begin position="150"/>
        <end position="172"/>
    </location>
</feature>
<protein>
    <submittedName>
        <fullName evidence="3">Uncharacterized protein</fullName>
    </submittedName>
</protein>
<keyword evidence="1" id="KW-0472">Membrane</keyword>
<keyword evidence="4" id="KW-1185">Reference proteome</keyword>
<evidence type="ECO:0000256" key="1">
    <source>
        <dbReference type="SAM" id="Phobius"/>
    </source>
</evidence>
<dbReference type="RefSeq" id="WP_322134181.1">
    <property type="nucleotide sequence ID" value="NZ_CP085036.1"/>
</dbReference>
<evidence type="ECO:0000313" key="4">
    <source>
        <dbReference type="Proteomes" id="UP001160142"/>
    </source>
</evidence>
<organism evidence="3 4">
    <name type="scientific">Antiquaquibacter oligotrophicus</name>
    <dbReference type="NCBI Taxonomy" id="2880260"/>
    <lineage>
        <taxon>Bacteria</taxon>
        <taxon>Bacillati</taxon>
        <taxon>Actinomycetota</taxon>
        <taxon>Actinomycetes</taxon>
        <taxon>Micrococcales</taxon>
        <taxon>Microbacteriaceae</taxon>
        <taxon>Antiquaquibacter</taxon>
    </lineage>
</organism>
<evidence type="ECO:0000313" key="3">
    <source>
        <dbReference type="EMBL" id="MDH6181883.1"/>
    </source>
</evidence>
<comment type="caution">
    <text evidence="3">The sequence shown here is derived from an EMBL/GenBank/DDBJ whole genome shotgun (WGS) entry which is preliminary data.</text>
</comment>
<keyword evidence="1" id="KW-0812">Transmembrane</keyword>
<sequence length="179" mass="17232">MFKKAAAAAAIALIALFAAPAAAHADYVPEGNISVSGSTAPGGTVIVTFSAGSFFPGEPISFTVTGEPTPSLATLGIFTGTVSGDGNAGGDGSFQASFVIPTNGTGVYTFTATGLESGNVGSASITVTPADAGGGTDSGLVNTGSTVSALVIWGAVGMLLIGTATVAAITVARREKISA</sequence>
<keyword evidence="2" id="KW-0732">Signal</keyword>
<reference evidence="3 4" key="1">
    <citation type="submission" date="2023-04" db="EMBL/GenBank/DDBJ databases">
        <title>Genome Encyclopedia of Bacteria and Archaea VI: Functional Genomics of Type Strains.</title>
        <authorList>
            <person name="Whitman W."/>
        </authorList>
    </citation>
    <scope>NUCLEOTIDE SEQUENCE [LARGE SCALE GENOMIC DNA]</scope>
    <source>
        <strain evidence="3 4">SG_E_30_P1</strain>
    </source>
</reference>
<accession>A0ABT6KQX1</accession>
<keyword evidence="1" id="KW-1133">Transmembrane helix</keyword>
<evidence type="ECO:0000256" key="2">
    <source>
        <dbReference type="SAM" id="SignalP"/>
    </source>
</evidence>
<feature type="signal peptide" evidence="2">
    <location>
        <begin position="1"/>
        <end position="25"/>
    </location>
</feature>
<dbReference type="Proteomes" id="UP001160142">
    <property type="component" value="Unassembled WGS sequence"/>
</dbReference>